<dbReference type="Proteomes" id="UP001331761">
    <property type="component" value="Unassembled WGS sequence"/>
</dbReference>
<feature type="region of interest" description="Disordered" evidence="1">
    <location>
        <begin position="27"/>
        <end position="93"/>
    </location>
</feature>
<gene>
    <name evidence="3" type="ORF">GCK32_022576</name>
</gene>
<feature type="compositionally biased region" description="Basic residues" evidence="1">
    <location>
        <begin position="83"/>
        <end position="93"/>
    </location>
</feature>
<dbReference type="EMBL" id="WIXE01009692">
    <property type="protein sequence ID" value="KAK5978227.1"/>
    <property type="molecule type" value="Genomic_DNA"/>
</dbReference>
<feature type="compositionally biased region" description="Polar residues" evidence="1">
    <location>
        <begin position="27"/>
        <end position="42"/>
    </location>
</feature>
<proteinExistence type="predicted"/>
<keyword evidence="2" id="KW-0732">Signal</keyword>
<evidence type="ECO:0000313" key="4">
    <source>
        <dbReference type="Proteomes" id="UP001331761"/>
    </source>
</evidence>
<sequence>MLSEITEILEVIQMLLFCLILQAQANRGTPDSDSSRAGGSQSKPDKLRRTVLKKSVKSELKTSEDKKESSKSHDDSISSTKSLKQRGRPQKKT</sequence>
<evidence type="ECO:0000256" key="1">
    <source>
        <dbReference type="SAM" id="MobiDB-lite"/>
    </source>
</evidence>
<organism evidence="3 4">
    <name type="scientific">Trichostrongylus colubriformis</name>
    <name type="common">Black scour worm</name>
    <dbReference type="NCBI Taxonomy" id="6319"/>
    <lineage>
        <taxon>Eukaryota</taxon>
        <taxon>Metazoa</taxon>
        <taxon>Ecdysozoa</taxon>
        <taxon>Nematoda</taxon>
        <taxon>Chromadorea</taxon>
        <taxon>Rhabditida</taxon>
        <taxon>Rhabditina</taxon>
        <taxon>Rhabditomorpha</taxon>
        <taxon>Strongyloidea</taxon>
        <taxon>Trichostrongylidae</taxon>
        <taxon>Trichostrongylus</taxon>
    </lineage>
</organism>
<name>A0AAN8IQQ2_TRICO</name>
<feature type="signal peptide" evidence="2">
    <location>
        <begin position="1"/>
        <end position="25"/>
    </location>
</feature>
<accession>A0AAN8IQQ2</accession>
<reference evidence="3 4" key="1">
    <citation type="submission" date="2019-10" db="EMBL/GenBank/DDBJ databases">
        <title>Assembly and Annotation for the nematode Trichostrongylus colubriformis.</title>
        <authorList>
            <person name="Martin J."/>
        </authorList>
    </citation>
    <scope>NUCLEOTIDE SEQUENCE [LARGE SCALE GENOMIC DNA]</scope>
    <source>
        <strain evidence="3">G859</strain>
        <tissue evidence="3">Whole worm</tissue>
    </source>
</reference>
<evidence type="ECO:0000313" key="3">
    <source>
        <dbReference type="EMBL" id="KAK5978227.1"/>
    </source>
</evidence>
<protein>
    <submittedName>
        <fullName evidence="3">Uncharacterized protein</fullName>
    </submittedName>
</protein>
<evidence type="ECO:0000256" key="2">
    <source>
        <dbReference type="SAM" id="SignalP"/>
    </source>
</evidence>
<feature type="compositionally biased region" description="Basic and acidic residues" evidence="1">
    <location>
        <begin position="56"/>
        <end position="76"/>
    </location>
</feature>
<dbReference type="AlphaFoldDB" id="A0AAN8IQQ2"/>
<comment type="caution">
    <text evidence="3">The sequence shown here is derived from an EMBL/GenBank/DDBJ whole genome shotgun (WGS) entry which is preliminary data.</text>
</comment>
<feature type="chain" id="PRO_5042894115" evidence="2">
    <location>
        <begin position="26"/>
        <end position="93"/>
    </location>
</feature>
<keyword evidence="4" id="KW-1185">Reference proteome</keyword>